<protein>
    <submittedName>
        <fullName evidence="2">VOC family protein</fullName>
    </submittedName>
</protein>
<gene>
    <name evidence="2" type="ORF">H1D41_16500</name>
</gene>
<dbReference type="InterPro" id="IPR052164">
    <property type="entry name" value="Anthracycline_SecMetBiosynth"/>
</dbReference>
<organism evidence="2 3">
    <name type="scientific">Halocynthiibacter styelae</name>
    <dbReference type="NCBI Taxonomy" id="2761955"/>
    <lineage>
        <taxon>Bacteria</taxon>
        <taxon>Pseudomonadati</taxon>
        <taxon>Pseudomonadota</taxon>
        <taxon>Alphaproteobacteria</taxon>
        <taxon>Rhodobacterales</taxon>
        <taxon>Paracoccaceae</taxon>
        <taxon>Halocynthiibacter</taxon>
    </lineage>
</organism>
<proteinExistence type="predicted"/>
<name>A0A8J7J071_9RHOB</name>
<evidence type="ECO:0000313" key="2">
    <source>
        <dbReference type="EMBL" id="MBI1495244.1"/>
    </source>
</evidence>
<keyword evidence="3" id="KW-1185">Reference proteome</keyword>
<dbReference type="PANTHER" id="PTHR33993">
    <property type="entry name" value="GLYOXALASE-RELATED"/>
    <property type="match status" value="1"/>
</dbReference>
<dbReference type="CDD" id="cd07247">
    <property type="entry name" value="SgaA_N_like"/>
    <property type="match status" value="1"/>
</dbReference>
<accession>A0A8J7J071</accession>
<evidence type="ECO:0000313" key="3">
    <source>
        <dbReference type="Proteomes" id="UP000640583"/>
    </source>
</evidence>
<sequence>MTNNPFKPQHALIWAELPVSNLEKAVAFYNAVFHYDLQTMDMGPNMIAMIPTADGEGVAGNLYEGKPAKDGSGATLHLVVPDTLEATAERFEAAGGEVLKGDPVVIPAGRFVYGIDPCGNSIGLFEGN</sequence>
<dbReference type="EMBL" id="JADCKQ010000016">
    <property type="protein sequence ID" value="MBI1495244.1"/>
    <property type="molecule type" value="Genomic_DNA"/>
</dbReference>
<dbReference type="Pfam" id="PF00903">
    <property type="entry name" value="Glyoxalase"/>
    <property type="match status" value="1"/>
</dbReference>
<dbReference type="AlphaFoldDB" id="A0A8J7J071"/>
<dbReference type="Proteomes" id="UP000640583">
    <property type="component" value="Unassembled WGS sequence"/>
</dbReference>
<evidence type="ECO:0000259" key="1">
    <source>
        <dbReference type="PROSITE" id="PS51819"/>
    </source>
</evidence>
<dbReference type="InterPro" id="IPR004360">
    <property type="entry name" value="Glyas_Fos-R_dOase_dom"/>
</dbReference>
<dbReference type="SUPFAM" id="SSF54593">
    <property type="entry name" value="Glyoxalase/Bleomycin resistance protein/Dihydroxybiphenyl dioxygenase"/>
    <property type="match status" value="1"/>
</dbReference>
<comment type="caution">
    <text evidence="2">The sequence shown here is derived from an EMBL/GenBank/DDBJ whole genome shotgun (WGS) entry which is preliminary data.</text>
</comment>
<dbReference type="PROSITE" id="PS51819">
    <property type="entry name" value="VOC"/>
    <property type="match status" value="1"/>
</dbReference>
<dbReference type="RefSeq" id="WP_228849954.1">
    <property type="nucleotide sequence ID" value="NZ_JADCKQ010000016.1"/>
</dbReference>
<dbReference type="InterPro" id="IPR037523">
    <property type="entry name" value="VOC_core"/>
</dbReference>
<dbReference type="Gene3D" id="3.10.180.10">
    <property type="entry name" value="2,3-Dihydroxybiphenyl 1,2-Dioxygenase, domain 1"/>
    <property type="match status" value="1"/>
</dbReference>
<reference evidence="2" key="1">
    <citation type="submission" date="2020-10" db="EMBL/GenBank/DDBJ databases">
        <title>Paenihalocynthiibacter styelae gen. nov., sp. nov., isolated from stalked sea squirt Styela clava.</title>
        <authorList>
            <person name="Kim Y.-O."/>
            <person name="Yoon J.-H."/>
        </authorList>
    </citation>
    <scope>NUCLEOTIDE SEQUENCE</scope>
    <source>
        <strain evidence="2">MYP1-1</strain>
    </source>
</reference>
<dbReference type="InterPro" id="IPR029068">
    <property type="entry name" value="Glyas_Bleomycin-R_OHBP_Dase"/>
</dbReference>
<feature type="domain" description="VOC" evidence="1">
    <location>
        <begin position="11"/>
        <end position="127"/>
    </location>
</feature>
<dbReference type="PANTHER" id="PTHR33993:SF2">
    <property type="entry name" value="VOC DOMAIN-CONTAINING PROTEIN"/>
    <property type="match status" value="1"/>
</dbReference>